<dbReference type="Pfam" id="PF13249">
    <property type="entry name" value="SQHop_cyclase_N"/>
    <property type="match status" value="1"/>
</dbReference>
<evidence type="ECO:0000259" key="5">
    <source>
        <dbReference type="Pfam" id="PF13249"/>
    </source>
</evidence>
<dbReference type="InterPro" id="IPR006400">
    <property type="entry name" value="Hopene-cyclase"/>
</dbReference>
<feature type="domain" description="Squalene cyclase N-terminal" evidence="5">
    <location>
        <begin position="1"/>
        <end position="260"/>
    </location>
</feature>
<dbReference type="EMBL" id="LAZR01050929">
    <property type="protein sequence ID" value="KKK86262.1"/>
    <property type="molecule type" value="Genomic_DNA"/>
</dbReference>
<evidence type="ECO:0000256" key="1">
    <source>
        <dbReference type="ARBA" id="ARBA00009755"/>
    </source>
</evidence>
<dbReference type="SUPFAM" id="SSF81853">
    <property type="entry name" value="Family 10 polysaccharide lyase"/>
    <property type="match status" value="1"/>
</dbReference>
<comment type="caution">
    <text evidence="6">The sequence shown here is derived from an EMBL/GenBank/DDBJ whole genome shotgun (WGS) entry which is preliminary data.</text>
</comment>
<organism evidence="6">
    <name type="scientific">marine sediment metagenome</name>
    <dbReference type="NCBI Taxonomy" id="412755"/>
    <lineage>
        <taxon>unclassified sequences</taxon>
        <taxon>metagenomes</taxon>
        <taxon>ecological metagenomes</taxon>
    </lineage>
</organism>
<protein>
    <recommendedName>
        <fullName evidence="7">Squalene cyclase N-terminal domain-containing protein</fullName>
    </recommendedName>
</protein>
<comment type="similarity">
    <text evidence="1">Belongs to the terpene cyclase/mutase family.</text>
</comment>
<dbReference type="InterPro" id="IPR018333">
    <property type="entry name" value="Squalene_cyclase"/>
</dbReference>
<name>A0A0F8YXT1_9ZZZZ</name>
<dbReference type="GO" id="GO:0016104">
    <property type="term" value="P:triterpenoid biosynthetic process"/>
    <property type="evidence" value="ECO:0007669"/>
    <property type="project" value="InterPro"/>
</dbReference>
<dbReference type="InterPro" id="IPR032696">
    <property type="entry name" value="SQ_cyclase_C"/>
</dbReference>
<dbReference type="NCBIfam" id="TIGR01507">
    <property type="entry name" value="hopene_cyclase"/>
    <property type="match status" value="1"/>
</dbReference>
<reference evidence="6" key="1">
    <citation type="journal article" date="2015" name="Nature">
        <title>Complex archaea that bridge the gap between prokaryotes and eukaryotes.</title>
        <authorList>
            <person name="Spang A."/>
            <person name="Saw J.H."/>
            <person name="Jorgensen S.L."/>
            <person name="Zaremba-Niedzwiedzka K."/>
            <person name="Martijn J."/>
            <person name="Lind A.E."/>
            <person name="van Eijk R."/>
            <person name="Schleper C."/>
            <person name="Guy L."/>
            <person name="Ettema T.J."/>
        </authorList>
    </citation>
    <scope>NUCLEOTIDE SEQUENCE</scope>
</reference>
<dbReference type="PANTHER" id="PTHR11764">
    <property type="entry name" value="TERPENE CYCLASE/MUTASE FAMILY MEMBER"/>
    <property type="match status" value="1"/>
</dbReference>
<dbReference type="GO" id="GO:0005811">
    <property type="term" value="C:lipid droplet"/>
    <property type="evidence" value="ECO:0007669"/>
    <property type="project" value="InterPro"/>
</dbReference>
<evidence type="ECO:0000256" key="3">
    <source>
        <dbReference type="ARBA" id="ARBA00023235"/>
    </source>
</evidence>
<feature type="non-terminal residue" evidence="6">
    <location>
        <position position="419"/>
    </location>
</feature>
<keyword evidence="3" id="KW-0413">Isomerase</keyword>
<gene>
    <name evidence="6" type="ORF">LCGC14_2765000</name>
</gene>
<accession>A0A0F8YXT1</accession>
<keyword evidence="2" id="KW-0677">Repeat</keyword>
<feature type="domain" description="Squalene cyclase C-terminal" evidence="4">
    <location>
        <begin position="270"/>
        <end position="419"/>
    </location>
</feature>
<dbReference type="InterPro" id="IPR032697">
    <property type="entry name" value="SQ_cyclase_N"/>
</dbReference>
<evidence type="ECO:0008006" key="7">
    <source>
        <dbReference type="Google" id="ProtNLM"/>
    </source>
</evidence>
<evidence type="ECO:0000256" key="2">
    <source>
        <dbReference type="ARBA" id="ARBA00022737"/>
    </source>
</evidence>
<evidence type="ECO:0000259" key="4">
    <source>
        <dbReference type="Pfam" id="PF13243"/>
    </source>
</evidence>
<dbReference type="NCBIfam" id="TIGR01787">
    <property type="entry name" value="squalene_cyclas"/>
    <property type="match status" value="1"/>
</dbReference>
<evidence type="ECO:0000313" key="6">
    <source>
        <dbReference type="EMBL" id="KKK86262.1"/>
    </source>
</evidence>
<dbReference type="AlphaFoldDB" id="A0A0F8YXT1"/>
<feature type="non-terminal residue" evidence="6">
    <location>
        <position position="1"/>
    </location>
</feature>
<dbReference type="SUPFAM" id="SSF48239">
    <property type="entry name" value="Terpenoid cyclases/Protein prenyltransferases"/>
    <property type="match status" value="1"/>
</dbReference>
<proteinExistence type="inferred from homology"/>
<dbReference type="InterPro" id="IPR008930">
    <property type="entry name" value="Terpenoid_cyclase/PrenylTrfase"/>
</dbReference>
<sequence>EYLLLTHFLGVAEEGRWRKIANYLRSQQRPDGAWSIYHGGPPDINATVESYFALKLAGVSAEEPPMRKAREFVLSAGGVPRVRVFTKIWLALFDQWDWRGVPVLPPEMMFLPPWFPLNIYDFASWARATLVPMLILLNERPICPVPDSARIDELYPAPRDRIDYSLPRPAGWLNWRRFFHAADGLLRRYERVAFMPLRRAAYRAAERWIVSHQEADGSWGGIQPPWVYSLIALKLRGYSLDDPVMRRGLEGFEGAFAVEDDRIFNPQACLSPVWDTALAMIGLLDSDLPADHPALVRAGRWLLREQILGGGDWQVKVRGVEPGGWAFEFENDLYPDTDDAAEVLMALARTRLPDEKRPDGRPSGRRQRALARGGRWLLAMQSKNGGWGSFDKDNTQRLANQIPFCDFGEVIDYPTEDVT</sequence>
<dbReference type="Gene3D" id="1.50.10.20">
    <property type="match status" value="2"/>
</dbReference>
<dbReference type="PANTHER" id="PTHR11764:SF20">
    <property type="entry name" value="LANOSTEROL SYNTHASE"/>
    <property type="match status" value="1"/>
</dbReference>
<dbReference type="Pfam" id="PF13243">
    <property type="entry name" value="SQHop_cyclase_C"/>
    <property type="match status" value="1"/>
</dbReference>
<dbReference type="GO" id="GO:0016866">
    <property type="term" value="F:intramolecular transferase activity"/>
    <property type="evidence" value="ECO:0007669"/>
    <property type="project" value="InterPro"/>
</dbReference>